<evidence type="ECO:0000256" key="16">
    <source>
        <dbReference type="ARBA" id="ARBA00023157"/>
    </source>
</evidence>
<evidence type="ECO:0000256" key="3">
    <source>
        <dbReference type="ARBA" id="ARBA00004840"/>
    </source>
</evidence>
<keyword evidence="11" id="KW-0256">Endoplasmic reticulum</keyword>
<keyword evidence="10" id="KW-0479">Metal-binding</keyword>
<evidence type="ECO:0000256" key="20">
    <source>
        <dbReference type="SAM" id="SignalP"/>
    </source>
</evidence>
<keyword evidence="9" id="KW-0812">Transmembrane</keyword>
<dbReference type="GO" id="GO:0030158">
    <property type="term" value="F:protein xylosyltransferase activity"/>
    <property type="evidence" value="ECO:0007669"/>
    <property type="project" value="UniProtKB-EC"/>
</dbReference>
<proteinExistence type="inferred from homology"/>
<comment type="pathway">
    <text evidence="3">Glycan metabolism; chondroitin sulfate biosynthesis.</text>
</comment>
<dbReference type="GO" id="GO:0050650">
    <property type="term" value="P:chondroitin sulfate proteoglycan biosynthetic process"/>
    <property type="evidence" value="ECO:0007669"/>
    <property type="project" value="TreeGrafter"/>
</dbReference>
<dbReference type="GO" id="GO:0000139">
    <property type="term" value="C:Golgi membrane"/>
    <property type="evidence" value="ECO:0007669"/>
    <property type="project" value="UniProtKB-SubCell"/>
</dbReference>
<evidence type="ECO:0000256" key="12">
    <source>
        <dbReference type="ARBA" id="ARBA00022968"/>
    </source>
</evidence>
<evidence type="ECO:0000256" key="7">
    <source>
        <dbReference type="ARBA" id="ARBA00022676"/>
    </source>
</evidence>
<reference evidence="21" key="1">
    <citation type="submission" date="2021-01" db="EMBL/GenBank/DDBJ databases">
        <authorList>
            <person name="Corre E."/>
            <person name="Pelletier E."/>
            <person name="Niang G."/>
            <person name="Scheremetjew M."/>
            <person name="Finn R."/>
            <person name="Kale V."/>
            <person name="Holt S."/>
            <person name="Cochrane G."/>
            <person name="Meng A."/>
            <person name="Brown T."/>
            <person name="Cohen L."/>
        </authorList>
    </citation>
    <scope>NUCLEOTIDE SEQUENCE</scope>
    <source>
        <strain evidence="21">CCMP 2712</strain>
    </source>
</reference>
<keyword evidence="12" id="KW-0735">Signal-anchor</keyword>
<dbReference type="EMBL" id="HBKN01031667">
    <property type="protein sequence ID" value="CAE2316646.1"/>
    <property type="molecule type" value="Transcribed_RNA"/>
</dbReference>
<dbReference type="EC" id="2.4.2.26" evidence="6"/>
<dbReference type="GO" id="GO:0005789">
    <property type="term" value="C:endoplasmic reticulum membrane"/>
    <property type="evidence" value="ECO:0007669"/>
    <property type="project" value="UniProtKB-SubCell"/>
</dbReference>
<evidence type="ECO:0000256" key="2">
    <source>
        <dbReference type="ARBA" id="ARBA00004648"/>
    </source>
</evidence>
<dbReference type="GO" id="GO:0015012">
    <property type="term" value="P:heparan sulfate proteoglycan biosynthetic process"/>
    <property type="evidence" value="ECO:0007669"/>
    <property type="project" value="UniProtKB-UniPathway"/>
</dbReference>
<evidence type="ECO:0000256" key="5">
    <source>
        <dbReference type="ARBA" id="ARBA00010195"/>
    </source>
</evidence>
<dbReference type="InterPro" id="IPR003406">
    <property type="entry name" value="Glyco_trans_14"/>
</dbReference>
<keyword evidence="15" id="KW-0472">Membrane</keyword>
<keyword evidence="20" id="KW-0732">Signal</keyword>
<dbReference type="PANTHER" id="PTHR46025:SF3">
    <property type="entry name" value="XYLOSYLTRANSFERASE OXT"/>
    <property type="match status" value="1"/>
</dbReference>
<keyword evidence="13" id="KW-1133">Transmembrane helix</keyword>
<dbReference type="InterPro" id="IPR043538">
    <property type="entry name" value="XYLT"/>
</dbReference>
<evidence type="ECO:0000256" key="10">
    <source>
        <dbReference type="ARBA" id="ARBA00022723"/>
    </source>
</evidence>
<evidence type="ECO:0000256" key="9">
    <source>
        <dbReference type="ARBA" id="ARBA00022692"/>
    </source>
</evidence>
<name>A0A7S4L784_GUITH</name>
<keyword evidence="16" id="KW-1015">Disulfide bond</keyword>
<sequence>MKFRAQNLLKWSWQDLPILLTGLAALLSWASTPEGPREIRQEEIYESLFRLSPSETCRERIRGLEGELRKQQHAVFDVGKNVRSFCHDVLLSSPPGRIYERVARANSSPPPHFPSSSSASRPGARLVSIAFILLIGPRDSAASVDRLVEYVVGGDDVLVVHVDSKADGSLRRRMEELEKERGNVFLLPRSLSVTWGGFSMVKAQLEMMKFVVRDERVRRRGRWDVLINLSGQDIPLMPKDVLKKHLSGQGAMNWMQLELHNSSFSMGGWAECDNRMWRVVQSRSPPRGMILAQGSQWFILSRDFVSYITACLTRTREVAGEEEEEEEEEEVEGVCERGGAVLDRWACTRECGVTRSYSRWARHSFIPDESFFQTVLVNSPFCQTLFPDNLRHINWEGYRRGAHAEAWRRRRRSCANEDVVVGGCGNSPDPLTAEDVVELLRDNLQTFARKVDVNYDERVWPLVECWFARQSGDPADCLPSSPLLVSVAQPGPARIVTLSASNSLAAGSAMDGDLRSRWSLHEPTRDFQGFRPLAREAVDSLLLLLDSSRPWRRPLAALCDMVQKTMEAVREWMRNQVCLTVELDASVRLKSLRLYWEKSPREYRVYAKAASSVGCEEVNAGGWVRLELLSSSSSCKKGMAEEFVEERCYATLAPPSPCLQVAVKSLELCAPKNRMHFKEQYALSEIQVWAMT</sequence>
<evidence type="ECO:0000256" key="8">
    <source>
        <dbReference type="ARBA" id="ARBA00022679"/>
    </source>
</evidence>
<evidence type="ECO:0000256" key="14">
    <source>
        <dbReference type="ARBA" id="ARBA00023034"/>
    </source>
</evidence>
<feature type="chain" id="PRO_5030756359" description="protein xylosyltransferase" evidence="20">
    <location>
        <begin position="31"/>
        <end position="692"/>
    </location>
</feature>
<evidence type="ECO:0000256" key="6">
    <source>
        <dbReference type="ARBA" id="ARBA00011972"/>
    </source>
</evidence>
<dbReference type="Pfam" id="PF02485">
    <property type="entry name" value="Branch"/>
    <property type="match status" value="1"/>
</dbReference>
<evidence type="ECO:0000256" key="18">
    <source>
        <dbReference type="ARBA" id="ARBA00042865"/>
    </source>
</evidence>
<evidence type="ECO:0000256" key="19">
    <source>
        <dbReference type="ARBA" id="ARBA00047847"/>
    </source>
</evidence>
<keyword evidence="8" id="KW-0808">Transferase</keyword>
<evidence type="ECO:0000313" key="21">
    <source>
        <dbReference type="EMBL" id="CAE2316646.1"/>
    </source>
</evidence>
<evidence type="ECO:0000256" key="11">
    <source>
        <dbReference type="ARBA" id="ARBA00022824"/>
    </source>
</evidence>
<evidence type="ECO:0000256" key="13">
    <source>
        <dbReference type="ARBA" id="ARBA00022989"/>
    </source>
</evidence>
<comment type="pathway">
    <text evidence="4">Glycan metabolism; heparan sulfate biosynthesis.</text>
</comment>
<keyword evidence="14" id="KW-0333">Golgi apparatus</keyword>
<gene>
    <name evidence="21" type="ORF">GTHE00462_LOCUS24626</name>
</gene>
<keyword evidence="7" id="KW-0328">Glycosyltransferase</keyword>
<dbReference type="UniPathway" id="UPA00756"/>
<organism evidence="21">
    <name type="scientific">Guillardia theta</name>
    <name type="common">Cryptophyte</name>
    <name type="synonym">Cryptomonas phi</name>
    <dbReference type="NCBI Taxonomy" id="55529"/>
    <lineage>
        <taxon>Eukaryota</taxon>
        <taxon>Cryptophyceae</taxon>
        <taxon>Pyrenomonadales</taxon>
        <taxon>Geminigeraceae</taxon>
        <taxon>Guillardia</taxon>
    </lineage>
</organism>
<feature type="signal peptide" evidence="20">
    <location>
        <begin position="1"/>
        <end position="30"/>
    </location>
</feature>
<comment type="similarity">
    <text evidence="5">Belongs to the glycosyltransferase 14 family. XylT subfamily.</text>
</comment>
<accession>A0A7S4L784</accession>
<evidence type="ECO:0000256" key="15">
    <source>
        <dbReference type="ARBA" id="ARBA00023136"/>
    </source>
</evidence>
<comment type="catalytic activity">
    <reaction evidence="19">
        <text>UDP-alpha-D-xylose + L-seryl-[protein] = 3-O-(beta-D-xylosyl)-L-seryl-[protein] + UDP + H(+)</text>
        <dbReference type="Rhea" id="RHEA:50192"/>
        <dbReference type="Rhea" id="RHEA-COMP:9863"/>
        <dbReference type="Rhea" id="RHEA-COMP:12567"/>
        <dbReference type="ChEBI" id="CHEBI:15378"/>
        <dbReference type="ChEBI" id="CHEBI:29999"/>
        <dbReference type="ChEBI" id="CHEBI:57632"/>
        <dbReference type="ChEBI" id="CHEBI:58223"/>
        <dbReference type="ChEBI" id="CHEBI:132085"/>
        <dbReference type="EC" id="2.4.2.26"/>
    </reaction>
</comment>
<evidence type="ECO:0000256" key="4">
    <source>
        <dbReference type="ARBA" id="ARBA00005093"/>
    </source>
</evidence>
<keyword evidence="17" id="KW-0325">Glycoprotein</keyword>
<protein>
    <recommendedName>
        <fullName evidence="6">protein xylosyltransferase</fullName>
        <ecNumber evidence="6">2.4.2.26</ecNumber>
    </recommendedName>
    <alternativeName>
        <fullName evidence="18">Peptide O-xylosyltransferase</fullName>
    </alternativeName>
</protein>
<dbReference type="GO" id="GO:0046872">
    <property type="term" value="F:metal ion binding"/>
    <property type="evidence" value="ECO:0007669"/>
    <property type="project" value="UniProtKB-KW"/>
</dbReference>
<comment type="subcellular location">
    <subcellularLocation>
        <location evidence="2">Endoplasmic reticulum membrane</location>
        <topology evidence="2">Single-pass type II membrane protein</topology>
    </subcellularLocation>
    <subcellularLocation>
        <location evidence="1">Golgi apparatus membrane</location>
        <topology evidence="1">Single-pass type II membrane protein</topology>
    </subcellularLocation>
</comment>
<evidence type="ECO:0000256" key="1">
    <source>
        <dbReference type="ARBA" id="ARBA00004323"/>
    </source>
</evidence>
<dbReference type="PANTHER" id="PTHR46025">
    <property type="entry name" value="XYLOSYLTRANSFERASE OXT"/>
    <property type="match status" value="1"/>
</dbReference>
<dbReference type="AlphaFoldDB" id="A0A7S4L784"/>
<evidence type="ECO:0000256" key="17">
    <source>
        <dbReference type="ARBA" id="ARBA00023180"/>
    </source>
</evidence>
<dbReference type="UniPathway" id="UPA00755"/>